<keyword evidence="2" id="KW-1185">Reference proteome</keyword>
<accession>A0A402B541</accession>
<dbReference type="EMBL" id="BIFT01000001">
    <property type="protein sequence ID" value="GCE26463.1"/>
    <property type="molecule type" value="Genomic_DNA"/>
</dbReference>
<dbReference type="Proteomes" id="UP000287171">
    <property type="component" value="Unassembled WGS sequence"/>
</dbReference>
<proteinExistence type="predicted"/>
<name>A0A402B541_9CHLR</name>
<protein>
    <submittedName>
        <fullName evidence="1">Uncharacterized protein</fullName>
    </submittedName>
</protein>
<comment type="caution">
    <text evidence="1">The sequence shown here is derived from an EMBL/GenBank/DDBJ whole genome shotgun (WGS) entry which is preliminary data.</text>
</comment>
<dbReference type="AlphaFoldDB" id="A0A402B541"/>
<evidence type="ECO:0000313" key="1">
    <source>
        <dbReference type="EMBL" id="GCE26463.1"/>
    </source>
</evidence>
<reference evidence="2" key="1">
    <citation type="submission" date="2018-12" db="EMBL/GenBank/DDBJ databases">
        <title>Tengunoibacter tsumagoiensis gen. nov., sp. nov., Dictyobacter kobayashii sp. nov., D. alpinus sp. nov., and D. joshuensis sp. nov. and description of Dictyobacteraceae fam. nov. within the order Ktedonobacterales isolated from Tengu-no-mugimeshi.</title>
        <authorList>
            <person name="Wang C.M."/>
            <person name="Zheng Y."/>
            <person name="Sakai Y."/>
            <person name="Toyoda A."/>
            <person name="Minakuchi Y."/>
            <person name="Abe K."/>
            <person name="Yokota A."/>
            <person name="Yabe S."/>
        </authorList>
    </citation>
    <scope>NUCLEOTIDE SEQUENCE [LARGE SCALE GENOMIC DNA]</scope>
    <source>
        <strain evidence="2">Uno16</strain>
    </source>
</reference>
<gene>
    <name evidence="1" type="ORF">KDA_19470</name>
</gene>
<dbReference type="OrthoDB" id="146390at2"/>
<evidence type="ECO:0000313" key="2">
    <source>
        <dbReference type="Proteomes" id="UP000287171"/>
    </source>
</evidence>
<dbReference type="RefSeq" id="WP_126626915.1">
    <property type="nucleotide sequence ID" value="NZ_BIFT01000001.1"/>
</dbReference>
<organism evidence="1 2">
    <name type="scientific">Dictyobacter alpinus</name>
    <dbReference type="NCBI Taxonomy" id="2014873"/>
    <lineage>
        <taxon>Bacteria</taxon>
        <taxon>Bacillati</taxon>
        <taxon>Chloroflexota</taxon>
        <taxon>Ktedonobacteria</taxon>
        <taxon>Ktedonobacterales</taxon>
        <taxon>Dictyobacteraceae</taxon>
        <taxon>Dictyobacter</taxon>
    </lineage>
</organism>
<dbReference type="Gene3D" id="3.90.1720.10">
    <property type="entry name" value="endopeptidase domain like (from Nostoc punctiforme)"/>
    <property type="match status" value="1"/>
</dbReference>
<sequence length="336" mass="38765">MKYRAHRIEQDPLNYFLQHDNGGPFLQVADVMLRKNKDPKEVFAHLIRMATDSEWSHSAILYLISDPHQGFNNTFLVEAKTKGIQLASWRNEVIPFDQFTVGIKRPCLDWYMENPYEQSRHSPHDPEDTHGIGYLRHVRGVAIDQINGLYDHKTVYELAALYAERVAKRHLSAVPAIATAAASIANIFKSWDEKDVSAEQVLRFICSGLVQYSFFEALRRRIMNDLAIPEHREAGLSNLSNLHRVIYREDLEGIISRYIEQLQKQVIDIHDPVPDDVLDLLKTATPADFNNSPYLEWRYVVLKGSVWRIERATVDHTPTDKDEAEVLKMVTSEHHP</sequence>